<keyword evidence="9 10" id="KW-0472">Membrane</keyword>
<evidence type="ECO:0000256" key="6">
    <source>
        <dbReference type="ARBA" id="ARBA00022968"/>
    </source>
</evidence>
<dbReference type="RefSeq" id="WP_102645024.1">
    <property type="nucleotide sequence ID" value="NZ_PNYA01000006.1"/>
</dbReference>
<protein>
    <recommendedName>
        <fullName evidence="4">Cytochrome c oxidase assembly protein CtaG</fullName>
    </recommendedName>
</protein>
<evidence type="ECO:0000256" key="4">
    <source>
        <dbReference type="ARBA" id="ARBA00015384"/>
    </source>
</evidence>
<keyword evidence="5 10" id="KW-0812">Transmembrane</keyword>
<dbReference type="PIRSF" id="PIRSF005413">
    <property type="entry name" value="COX11"/>
    <property type="match status" value="1"/>
</dbReference>
<dbReference type="InterPro" id="IPR023471">
    <property type="entry name" value="CtaG/Cox11_dom_sf"/>
</dbReference>
<comment type="similarity">
    <text evidence="3">Belongs to the COX11/CtaG family.</text>
</comment>
<organism evidence="11 12">
    <name type="scientific">Trinickia dabaoshanensis</name>
    <dbReference type="NCBI Taxonomy" id="564714"/>
    <lineage>
        <taxon>Bacteria</taxon>
        <taxon>Pseudomonadati</taxon>
        <taxon>Pseudomonadota</taxon>
        <taxon>Betaproteobacteria</taxon>
        <taxon>Burkholderiales</taxon>
        <taxon>Burkholderiaceae</taxon>
        <taxon>Trinickia</taxon>
    </lineage>
</organism>
<evidence type="ECO:0000256" key="5">
    <source>
        <dbReference type="ARBA" id="ARBA00022692"/>
    </source>
</evidence>
<dbReference type="Proteomes" id="UP000235616">
    <property type="component" value="Unassembled WGS sequence"/>
</dbReference>
<evidence type="ECO:0000256" key="8">
    <source>
        <dbReference type="ARBA" id="ARBA00023008"/>
    </source>
</evidence>
<comment type="caution">
    <text evidence="11">The sequence shown here is derived from an EMBL/GenBank/DDBJ whole genome shotgun (WGS) entry which is preliminary data.</text>
</comment>
<dbReference type="PANTHER" id="PTHR21320:SF3">
    <property type="entry name" value="CYTOCHROME C OXIDASE ASSEMBLY PROTEIN COX11, MITOCHONDRIAL-RELATED"/>
    <property type="match status" value="1"/>
</dbReference>
<name>A0A2N7VVV7_9BURK</name>
<sequence length="203" mass="21646">MATPAPHDGDRMLNRSMLIKLVVMAAVMFGFGFALVPLYRAICNITGANSLVKRDVTAAGARNTQVDTTRTVSVEFDANARGALVFSPEQNAFDVHPGAVTAVKYRVTNSLNRTVHAQAIPSYAPAVAGQYFEKIECFCFTQQTLAPHETREMPVVFFVDPKLPRDVRTITLSYTFFELGGPAGETTSAGQGGTAAATPAGGA</sequence>
<dbReference type="NCBIfam" id="NF003465">
    <property type="entry name" value="PRK05089.1"/>
    <property type="match status" value="1"/>
</dbReference>
<dbReference type="GO" id="GO:0005886">
    <property type="term" value="C:plasma membrane"/>
    <property type="evidence" value="ECO:0007669"/>
    <property type="project" value="UniProtKB-SubCell"/>
</dbReference>
<evidence type="ECO:0000256" key="7">
    <source>
        <dbReference type="ARBA" id="ARBA00022989"/>
    </source>
</evidence>
<reference evidence="11 12" key="1">
    <citation type="submission" date="2018-01" db="EMBL/GenBank/DDBJ databases">
        <title>Whole genome analyses suggest that Burkholderia sensu lato contains two further novel genera in the rhizoxinica-symbiotica group Mycetohabitans gen. nov., and Trinickia gen. nov.: implications for the evolution of diazotrophy and nodulation in the Burkholderiaceae.</title>
        <authorList>
            <person name="Estrada-de los Santos P."/>
            <person name="Palmer M."/>
            <person name="Chavez-Ramirez B."/>
            <person name="Beukes C."/>
            <person name="Steenkamp E.T."/>
            <person name="Hirsch A.M."/>
            <person name="Manyaka P."/>
            <person name="Maluk M."/>
            <person name="Lafos M."/>
            <person name="Crook M."/>
            <person name="Gross E."/>
            <person name="Simon M.F."/>
            <person name="Bueno dos Reis Junior F."/>
            <person name="Poole P.S."/>
            <person name="Venter S.N."/>
            <person name="James E.K."/>
        </authorList>
    </citation>
    <scope>NUCLEOTIDE SEQUENCE [LARGE SCALE GENOMIC DNA]</scope>
    <source>
        <strain evidence="11 12">GIMN1.004</strain>
    </source>
</reference>
<keyword evidence="6" id="KW-0735">Signal-anchor</keyword>
<evidence type="ECO:0000256" key="10">
    <source>
        <dbReference type="SAM" id="Phobius"/>
    </source>
</evidence>
<evidence type="ECO:0000256" key="2">
    <source>
        <dbReference type="ARBA" id="ARBA00004382"/>
    </source>
</evidence>
<evidence type="ECO:0000313" key="11">
    <source>
        <dbReference type="EMBL" id="PMS21282.1"/>
    </source>
</evidence>
<keyword evidence="7 10" id="KW-1133">Transmembrane helix</keyword>
<evidence type="ECO:0000256" key="9">
    <source>
        <dbReference type="ARBA" id="ARBA00023136"/>
    </source>
</evidence>
<proteinExistence type="inferred from homology"/>
<comment type="subcellular location">
    <subcellularLocation>
        <location evidence="2">Cell inner membrane</location>
        <topology evidence="2">Single-pass type II membrane protein</topology>
        <orientation evidence="2">Periplasmic side</orientation>
    </subcellularLocation>
</comment>
<dbReference type="AlphaFoldDB" id="A0A2N7VVV7"/>
<comment type="function">
    <text evidence="1">Exerts its effect at some terminal stage of cytochrome c oxidase synthesis, probably by being involved in the insertion of the copper B into subunit I.</text>
</comment>
<keyword evidence="12" id="KW-1185">Reference proteome</keyword>
<dbReference type="Pfam" id="PF04442">
    <property type="entry name" value="CtaG_Cox11"/>
    <property type="match status" value="1"/>
</dbReference>
<dbReference type="Gene3D" id="2.60.370.10">
    <property type="entry name" value="Ctag/Cox11"/>
    <property type="match status" value="1"/>
</dbReference>
<dbReference type="OrthoDB" id="9804841at2"/>
<evidence type="ECO:0000313" key="12">
    <source>
        <dbReference type="Proteomes" id="UP000235616"/>
    </source>
</evidence>
<dbReference type="SUPFAM" id="SSF110111">
    <property type="entry name" value="Ctag/Cox11"/>
    <property type="match status" value="1"/>
</dbReference>
<feature type="transmembrane region" description="Helical" evidence="10">
    <location>
        <begin position="21"/>
        <end position="39"/>
    </location>
</feature>
<keyword evidence="8" id="KW-0186">Copper</keyword>
<evidence type="ECO:0000256" key="3">
    <source>
        <dbReference type="ARBA" id="ARBA00009620"/>
    </source>
</evidence>
<evidence type="ECO:0000256" key="1">
    <source>
        <dbReference type="ARBA" id="ARBA00004007"/>
    </source>
</evidence>
<dbReference type="InterPro" id="IPR007533">
    <property type="entry name" value="Cyt_c_oxidase_assmbl_CtaG"/>
</dbReference>
<dbReference type="EMBL" id="PNYA01000006">
    <property type="protein sequence ID" value="PMS21282.1"/>
    <property type="molecule type" value="Genomic_DNA"/>
</dbReference>
<gene>
    <name evidence="11" type="ORF">C0Z18_08970</name>
</gene>
<dbReference type="GO" id="GO:0005507">
    <property type="term" value="F:copper ion binding"/>
    <property type="evidence" value="ECO:0007669"/>
    <property type="project" value="InterPro"/>
</dbReference>
<dbReference type="PANTHER" id="PTHR21320">
    <property type="entry name" value="CYTOCHROME C OXIDASE ASSEMBLY PROTEIN COX11-RELATED"/>
    <property type="match status" value="1"/>
</dbReference>
<accession>A0A2N7VVV7</accession>